<dbReference type="Proteomes" id="UP000248926">
    <property type="component" value="Unassembled WGS sequence"/>
</dbReference>
<name>A0A328NXE7_9GAMM</name>
<evidence type="ECO:0000313" key="1">
    <source>
        <dbReference type="EMBL" id="RAO74918.1"/>
    </source>
</evidence>
<dbReference type="EMBL" id="NFZS01000005">
    <property type="protein sequence ID" value="RAO74918.1"/>
    <property type="molecule type" value="Genomic_DNA"/>
</dbReference>
<proteinExistence type="predicted"/>
<sequence>MNETLYPATDALDLARSLLAIATEACDAGTMSEELADSLRLAAEGLAADLAEWRSQQADTLSARANMAINWALIDLDAVAQFSKLMACTHLTDPCAVRLLTIIKHTTDRAAQSLVTSGVRIALVSAVHDGHLAGNMP</sequence>
<dbReference type="AlphaFoldDB" id="A0A328NXE7"/>
<evidence type="ECO:0000313" key="2">
    <source>
        <dbReference type="Proteomes" id="UP000248926"/>
    </source>
</evidence>
<organism evidence="1 2">
    <name type="scientific">Dyella jiangningensis</name>
    <dbReference type="NCBI Taxonomy" id="1379159"/>
    <lineage>
        <taxon>Bacteria</taxon>
        <taxon>Pseudomonadati</taxon>
        <taxon>Pseudomonadota</taxon>
        <taxon>Gammaproteobacteria</taxon>
        <taxon>Lysobacterales</taxon>
        <taxon>Rhodanobacteraceae</taxon>
        <taxon>Dyella</taxon>
    </lineage>
</organism>
<comment type="caution">
    <text evidence="1">The sequence shown here is derived from an EMBL/GenBank/DDBJ whole genome shotgun (WGS) entry which is preliminary data.</text>
</comment>
<gene>
    <name evidence="1" type="ORF">CA260_19145</name>
</gene>
<keyword evidence="2" id="KW-1185">Reference proteome</keyword>
<accession>A0A328NXE7</accession>
<reference evidence="1 2" key="1">
    <citation type="journal article" date="2018" name="Genet. Mol. Biol.">
        <title>The genome sequence of Dyella jiangningensis FCAV SCS01 from a lignocellulose-decomposing microbial consortium metagenome reveals potential for biotechnological applications.</title>
        <authorList>
            <person name="Desiderato J.G."/>
            <person name="Alvarenga D.O."/>
            <person name="Constancio M.T.L."/>
            <person name="Alves L.M.C."/>
            <person name="Varani A.M."/>
        </authorList>
    </citation>
    <scope>NUCLEOTIDE SEQUENCE [LARGE SCALE GENOMIC DNA]</scope>
    <source>
        <strain evidence="1 2">FCAV SCS01</strain>
    </source>
</reference>
<dbReference type="RefSeq" id="WP_111984674.1">
    <property type="nucleotide sequence ID" value="NZ_NFZS01000005.1"/>
</dbReference>
<protein>
    <submittedName>
        <fullName evidence="1">Uncharacterized protein</fullName>
    </submittedName>
</protein>